<comment type="caution">
    <text evidence="1">The sequence shown here is derived from an EMBL/GenBank/DDBJ whole genome shotgun (WGS) entry which is preliminary data.</text>
</comment>
<dbReference type="Proteomes" id="UP001223712">
    <property type="component" value="Unassembled WGS sequence"/>
</dbReference>
<organism evidence="1 2">
    <name type="scientific">Vibrio artabrorum</name>
    <dbReference type="NCBI Taxonomy" id="446374"/>
    <lineage>
        <taxon>Bacteria</taxon>
        <taxon>Pseudomonadati</taxon>
        <taxon>Pseudomonadota</taxon>
        <taxon>Gammaproteobacteria</taxon>
        <taxon>Vibrionales</taxon>
        <taxon>Vibrionaceae</taxon>
        <taxon>Vibrio</taxon>
    </lineage>
</organism>
<accession>A0ABT8CG16</accession>
<protein>
    <recommendedName>
        <fullName evidence="3">Transposase</fullName>
    </recommendedName>
</protein>
<gene>
    <name evidence="1" type="ORF">QWY96_01580</name>
</gene>
<proteinExistence type="predicted"/>
<dbReference type="RefSeq" id="WP_261839241.1">
    <property type="nucleotide sequence ID" value="NZ_AP025458.1"/>
</dbReference>
<evidence type="ECO:0008006" key="3">
    <source>
        <dbReference type="Google" id="ProtNLM"/>
    </source>
</evidence>
<dbReference type="EMBL" id="JAUFQY010000001">
    <property type="protein sequence ID" value="MDN3699940.1"/>
    <property type="molecule type" value="Genomic_DNA"/>
</dbReference>
<reference evidence="2" key="1">
    <citation type="journal article" date="2019" name="Int. J. Syst. Evol. Microbiol.">
        <title>The Global Catalogue of Microorganisms (GCM) 10K type strain sequencing project: providing services to taxonomists for standard genome sequencing and annotation.</title>
        <authorList>
            <consortium name="The Broad Institute Genomics Platform"/>
            <consortium name="The Broad Institute Genome Sequencing Center for Infectious Disease"/>
            <person name="Wu L."/>
            <person name="Ma J."/>
        </authorList>
    </citation>
    <scope>NUCLEOTIDE SEQUENCE [LARGE SCALE GENOMIC DNA]</scope>
    <source>
        <strain evidence="2">CECT 7226</strain>
    </source>
</reference>
<sequence>MSDDLFGFSDEFNSFDNDVADDKTLSTEFLAEDENFELAFSDLPNKDTALFRLDLIRYLERRVKGGWTPKNLDKLLEEYALLKKTSVPSSRTIADWKKLYYESGKDVTSLIPGHSKKGNRKLKNDSSDLVTEAIQTKFLTKERVSVWNK</sequence>
<evidence type="ECO:0000313" key="1">
    <source>
        <dbReference type="EMBL" id="MDN3699940.1"/>
    </source>
</evidence>
<keyword evidence="2" id="KW-1185">Reference proteome</keyword>
<evidence type="ECO:0000313" key="2">
    <source>
        <dbReference type="Proteomes" id="UP001223712"/>
    </source>
</evidence>
<name>A0ABT8CG16_9VIBR</name>